<feature type="transmembrane region" description="Helical" evidence="6">
    <location>
        <begin position="274"/>
        <end position="292"/>
    </location>
</feature>
<evidence type="ECO:0000259" key="8">
    <source>
        <dbReference type="Pfam" id="PF13664"/>
    </source>
</evidence>
<keyword evidence="3 6" id="KW-1133">Transmembrane helix</keyword>
<organism evidence="9 10">
    <name type="scientific">Lupinus luteus</name>
    <name type="common">European yellow lupine</name>
    <dbReference type="NCBI Taxonomy" id="3873"/>
    <lineage>
        <taxon>Eukaryota</taxon>
        <taxon>Viridiplantae</taxon>
        <taxon>Streptophyta</taxon>
        <taxon>Embryophyta</taxon>
        <taxon>Tracheophyta</taxon>
        <taxon>Spermatophyta</taxon>
        <taxon>Magnoliopsida</taxon>
        <taxon>eudicotyledons</taxon>
        <taxon>Gunneridae</taxon>
        <taxon>Pentapetalae</taxon>
        <taxon>rosids</taxon>
        <taxon>fabids</taxon>
        <taxon>Fabales</taxon>
        <taxon>Fabaceae</taxon>
        <taxon>Papilionoideae</taxon>
        <taxon>50 kb inversion clade</taxon>
        <taxon>genistoids sensu lato</taxon>
        <taxon>core genistoids</taxon>
        <taxon>Genisteae</taxon>
        <taxon>Lupinus</taxon>
    </lineage>
</organism>
<dbReference type="PANTHER" id="PTHR47652:SF3">
    <property type="entry name" value="MITOCHONDRIAL IMPORT INNER MEMBRANE TRANSLOCASE SUBUNIT TIM44"/>
    <property type="match status" value="1"/>
</dbReference>
<protein>
    <recommendedName>
        <fullName evidence="8">TMEM205-like domain-containing protein</fullName>
    </recommendedName>
</protein>
<comment type="caution">
    <text evidence="9">The sequence shown here is derived from an EMBL/GenBank/DDBJ whole genome shotgun (WGS) entry which is preliminary data.</text>
</comment>
<evidence type="ECO:0000256" key="1">
    <source>
        <dbReference type="ARBA" id="ARBA00004370"/>
    </source>
</evidence>
<evidence type="ECO:0000256" key="7">
    <source>
        <dbReference type="SAM" id="SignalP"/>
    </source>
</evidence>
<dbReference type="InterPro" id="IPR025423">
    <property type="entry name" value="TMEM205-like"/>
</dbReference>
<dbReference type="Proteomes" id="UP001497480">
    <property type="component" value="Unassembled WGS sequence"/>
</dbReference>
<feature type="chain" id="PRO_5043505870" description="TMEM205-like domain-containing protein" evidence="7">
    <location>
        <begin position="20"/>
        <end position="418"/>
    </location>
</feature>
<reference evidence="9 10" key="1">
    <citation type="submission" date="2024-03" db="EMBL/GenBank/DDBJ databases">
        <authorList>
            <person name="Martinez-Hernandez J."/>
        </authorList>
    </citation>
    <scope>NUCLEOTIDE SEQUENCE [LARGE SCALE GENOMIC DNA]</scope>
</reference>
<feature type="signal peptide" evidence="7">
    <location>
        <begin position="1"/>
        <end position="19"/>
    </location>
</feature>
<feature type="domain" description="TMEM205-like" evidence="8">
    <location>
        <begin position="235"/>
        <end position="333"/>
    </location>
</feature>
<keyword evidence="4 6" id="KW-0472">Membrane</keyword>
<feature type="transmembrane region" description="Helical" evidence="6">
    <location>
        <begin position="388"/>
        <end position="408"/>
    </location>
</feature>
<keyword evidence="10" id="KW-1185">Reference proteome</keyword>
<dbReference type="EMBL" id="CAXHTB010000025">
    <property type="protein sequence ID" value="CAL0334307.1"/>
    <property type="molecule type" value="Genomic_DNA"/>
</dbReference>
<feature type="compositionally biased region" description="Basic and acidic residues" evidence="5">
    <location>
        <begin position="339"/>
        <end position="355"/>
    </location>
</feature>
<evidence type="ECO:0000313" key="10">
    <source>
        <dbReference type="Proteomes" id="UP001497480"/>
    </source>
</evidence>
<evidence type="ECO:0000256" key="3">
    <source>
        <dbReference type="ARBA" id="ARBA00022989"/>
    </source>
</evidence>
<keyword evidence="7" id="KW-0732">Signal</keyword>
<feature type="region of interest" description="Disordered" evidence="5">
    <location>
        <begin position="135"/>
        <end position="175"/>
    </location>
</feature>
<evidence type="ECO:0000256" key="4">
    <source>
        <dbReference type="ARBA" id="ARBA00023136"/>
    </source>
</evidence>
<evidence type="ECO:0000313" key="9">
    <source>
        <dbReference type="EMBL" id="CAL0334307.1"/>
    </source>
</evidence>
<evidence type="ECO:0000256" key="2">
    <source>
        <dbReference type="ARBA" id="ARBA00022692"/>
    </source>
</evidence>
<evidence type="ECO:0000256" key="5">
    <source>
        <dbReference type="SAM" id="MobiDB-lite"/>
    </source>
</evidence>
<feature type="transmembrane region" description="Helical" evidence="6">
    <location>
        <begin position="304"/>
        <end position="321"/>
    </location>
</feature>
<comment type="subcellular location">
    <subcellularLocation>
        <location evidence="1">Membrane</location>
    </subcellularLocation>
</comment>
<dbReference type="PANTHER" id="PTHR47652">
    <property type="entry name" value="MITOCHONDRIAL IMPORT INNER MEMBRANE TRANSLOCASE SUBUNIT TIM44"/>
    <property type="match status" value="1"/>
</dbReference>
<feature type="region of interest" description="Disordered" evidence="5">
    <location>
        <begin position="339"/>
        <end position="372"/>
    </location>
</feature>
<gene>
    <name evidence="9" type="ORF">LLUT_LOCUS35367</name>
</gene>
<dbReference type="AlphaFoldDB" id="A0AAV1YJV9"/>
<dbReference type="GO" id="GO:0016020">
    <property type="term" value="C:membrane"/>
    <property type="evidence" value="ECO:0007669"/>
    <property type="project" value="UniProtKB-SubCell"/>
</dbReference>
<dbReference type="Gene3D" id="1.20.120.20">
    <property type="entry name" value="Apolipoprotein"/>
    <property type="match status" value="1"/>
</dbReference>
<feature type="transmembrane region" description="Helical" evidence="6">
    <location>
        <begin position="234"/>
        <end position="254"/>
    </location>
</feature>
<keyword evidence="2 6" id="KW-0812">Transmembrane</keyword>
<name>A0AAV1YJV9_LUPLU</name>
<dbReference type="Pfam" id="PF13664">
    <property type="entry name" value="DUF4149"/>
    <property type="match status" value="1"/>
</dbReference>
<accession>A0AAV1YJV9</accession>
<evidence type="ECO:0000256" key="6">
    <source>
        <dbReference type="SAM" id="Phobius"/>
    </source>
</evidence>
<sequence>MKMMNVLGLGLMLTSLAVAGVFSPSHSSSSSSPIPDTIVKDGHRVVVVQYDQDGNHNTKISISPPGHVVDDDDHHPHASKELICDTYGSCKHKIADAIDGAKDMMSETAHEAINMIHDKKENVADAVGKARETVSNRAHDVHQQTKETLDKAKEKAHDVEQQTKETLDKAKEKANDVQQQAKESVDKAKEKGQRFKEHVVRNVSEAKDSLGNAVRRGVTNIVGSMEIVTGVANLLGFATAYGMNVWVTFISSYVLSRAMPRQSFGMVQSKIYPLYFRAMAYCIGIALLGHVFSHTKGMPHIFQAYNLLASLLTIFINSMYLEPRATKLMLERMKIEKEEGRGRDDMTSGARELDPKQPSTATTTTTQGTEHDAVKSKIMKLNEKLKKLNSYSSILNILNLMSLTWHLLYLAQRLHPTC</sequence>
<proteinExistence type="predicted"/>